<dbReference type="EMBL" id="JAIXMP010000004">
    <property type="protein sequence ID" value="KAI9274647.1"/>
    <property type="molecule type" value="Genomic_DNA"/>
</dbReference>
<reference evidence="8" key="2">
    <citation type="submission" date="2023-02" db="EMBL/GenBank/DDBJ databases">
        <authorList>
            <consortium name="DOE Joint Genome Institute"/>
            <person name="Mondo S.J."/>
            <person name="Chang Y."/>
            <person name="Wang Y."/>
            <person name="Ahrendt S."/>
            <person name="Andreopoulos W."/>
            <person name="Barry K."/>
            <person name="Beard J."/>
            <person name="Benny G.L."/>
            <person name="Blankenship S."/>
            <person name="Bonito G."/>
            <person name="Cuomo C."/>
            <person name="Desiro A."/>
            <person name="Gervers K.A."/>
            <person name="Hundley H."/>
            <person name="Kuo A."/>
            <person name="LaButti K."/>
            <person name="Lang B.F."/>
            <person name="Lipzen A."/>
            <person name="O'Donnell K."/>
            <person name="Pangilinan J."/>
            <person name="Reynolds N."/>
            <person name="Sandor L."/>
            <person name="Smith M.W."/>
            <person name="Tsang A."/>
            <person name="Grigoriev I.V."/>
            <person name="Stajich J.E."/>
            <person name="Spatafora J.W."/>
        </authorList>
    </citation>
    <scope>NUCLEOTIDE SEQUENCE</scope>
    <source>
        <strain evidence="8">RSA 2281</strain>
    </source>
</reference>
<keyword evidence="2" id="KW-0813">Transport</keyword>
<evidence type="ECO:0000256" key="4">
    <source>
        <dbReference type="ARBA" id="ARBA00022989"/>
    </source>
</evidence>
<comment type="caution">
    <text evidence="8">The sequence shown here is derived from an EMBL/GenBank/DDBJ whole genome shotgun (WGS) entry which is preliminary data.</text>
</comment>
<dbReference type="PANTHER" id="PTHR43791">
    <property type="entry name" value="PERMEASE-RELATED"/>
    <property type="match status" value="1"/>
</dbReference>
<dbReference type="AlphaFoldDB" id="A0AAD5K8X2"/>
<dbReference type="FunFam" id="1.20.1250.20:FF:000013">
    <property type="entry name" value="MFS general substrate transporter"/>
    <property type="match status" value="1"/>
</dbReference>
<evidence type="ECO:0000256" key="1">
    <source>
        <dbReference type="ARBA" id="ARBA00004141"/>
    </source>
</evidence>
<evidence type="ECO:0000313" key="9">
    <source>
        <dbReference type="Proteomes" id="UP001209540"/>
    </source>
</evidence>
<keyword evidence="4 6" id="KW-1133">Transmembrane helix</keyword>
<evidence type="ECO:0000256" key="6">
    <source>
        <dbReference type="SAM" id="Phobius"/>
    </source>
</evidence>
<keyword evidence="3 6" id="KW-0812">Transmembrane</keyword>
<feature type="transmembrane region" description="Helical" evidence="6">
    <location>
        <begin position="418"/>
        <end position="438"/>
    </location>
</feature>
<name>A0AAD5K8X2_9FUNG</name>
<organism evidence="8 9">
    <name type="scientific">Phascolomyces articulosus</name>
    <dbReference type="NCBI Taxonomy" id="60185"/>
    <lineage>
        <taxon>Eukaryota</taxon>
        <taxon>Fungi</taxon>
        <taxon>Fungi incertae sedis</taxon>
        <taxon>Mucoromycota</taxon>
        <taxon>Mucoromycotina</taxon>
        <taxon>Mucoromycetes</taxon>
        <taxon>Mucorales</taxon>
        <taxon>Lichtheimiaceae</taxon>
        <taxon>Phascolomyces</taxon>
    </lineage>
</organism>
<evidence type="ECO:0000256" key="3">
    <source>
        <dbReference type="ARBA" id="ARBA00022692"/>
    </source>
</evidence>
<accession>A0AAD5K8X2</accession>
<dbReference type="FunFam" id="1.20.1250.20:FF:000057">
    <property type="entry name" value="MFS general substrate transporter"/>
    <property type="match status" value="1"/>
</dbReference>
<feature type="transmembrane region" description="Helical" evidence="6">
    <location>
        <begin position="332"/>
        <end position="349"/>
    </location>
</feature>
<keyword evidence="5 6" id="KW-0472">Membrane</keyword>
<dbReference type="GO" id="GO:0022857">
    <property type="term" value="F:transmembrane transporter activity"/>
    <property type="evidence" value="ECO:0007669"/>
    <property type="project" value="InterPro"/>
</dbReference>
<sequence>MENDNNMDTNTYINNEKQEQEATLSTIIATVESQRQDRDDDDLRKFHRHFLFKIDIPIVVLFSLCYLVSFMDRSNIGNAKVAGLTDTTEITENGYNAALSLFFVGYIFSDIPSNIVLNKVGARLWISCIMILCGSVMMGMVGVKNDSHLMVTRFFLGVTEGGLLPGILFVMSVWYTKVQITKRIAIVTSQSAIANAVGGLLGFASMSLEGVGGLHSWQWLFLIEGILTVTVGIFVYIFLPDFPERVLREQEQVLFTEKMCQISTTSQYIFEGYVHERFSSRHIFLVLKDYHIYLYSIMSICSMTVLYSNGMFLPSIVHGFGYTALKSQLMTVPPNAIASVCSIIFAFSADYNKERGYHIFSGQLVSALGFALLIVLKDHGTTALYISVILAVVGMQIFSACCTSWFSCNFAGRIKRNIAIALIMSFANFGGIISGQIYRQADAPQYIHGHTAALVLASCGAILTITMKFLFKRENTRRNKLTIEERQSILAKDAPDKLGDKHPNFRYLA</sequence>
<dbReference type="SUPFAM" id="SSF103473">
    <property type="entry name" value="MFS general substrate transporter"/>
    <property type="match status" value="1"/>
</dbReference>
<dbReference type="Pfam" id="PF07690">
    <property type="entry name" value="MFS_1"/>
    <property type="match status" value="1"/>
</dbReference>
<dbReference type="PANTHER" id="PTHR43791:SF36">
    <property type="entry name" value="TRANSPORTER, PUTATIVE (AFU_ORTHOLOGUE AFUA_6G08340)-RELATED"/>
    <property type="match status" value="1"/>
</dbReference>
<comment type="subcellular location">
    <subcellularLocation>
        <location evidence="1">Membrane</location>
        <topology evidence="1">Multi-pass membrane protein</topology>
    </subcellularLocation>
</comment>
<gene>
    <name evidence="8" type="ORF">BDA99DRAFT_498137</name>
</gene>
<feature type="transmembrane region" description="Helical" evidence="6">
    <location>
        <begin position="382"/>
        <end position="406"/>
    </location>
</feature>
<evidence type="ECO:0000256" key="2">
    <source>
        <dbReference type="ARBA" id="ARBA00022448"/>
    </source>
</evidence>
<dbReference type="InterPro" id="IPR036259">
    <property type="entry name" value="MFS_trans_sf"/>
</dbReference>
<dbReference type="Proteomes" id="UP001209540">
    <property type="component" value="Unassembled WGS sequence"/>
</dbReference>
<evidence type="ECO:0000256" key="5">
    <source>
        <dbReference type="ARBA" id="ARBA00023136"/>
    </source>
</evidence>
<feature type="transmembrane region" description="Helical" evidence="6">
    <location>
        <begin position="50"/>
        <end position="71"/>
    </location>
</feature>
<feature type="domain" description="Major facilitator superfamily (MFS) profile" evidence="7">
    <location>
        <begin position="58"/>
        <end position="475"/>
    </location>
</feature>
<feature type="transmembrane region" description="Helical" evidence="6">
    <location>
        <begin position="97"/>
        <end position="117"/>
    </location>
</feature>
<feature type="transmembrane region" description="Helical" evidence="6">
    <location>
        <begin position="356"/>
        <end position="376"/>
    </location>
</feature>
<evidence type="ECO:0000313" key="8">
    <source>
        <dbReference type="EMBL" id="KAI9274647.1"/>
    </source>
</evidence>
<feature type="transmembrane region" description="Helical" evidence="6">
    <location>
        <begin position="450"/>
        <end position="471"/>
    </location>
</feature>
<reference evidence="8" key="1">
    <citation type="journal article" date="2022" name="IScience">
        <title>Evolution of zygomycete secretomes and the origins of terrestrial fungal ecologies.</title>
        <authorList>
            <person name="Chang Y."/>
            <person name="Wang Y."/>
            <person name="Mondo S."/>
            <person name="Ahrendt S."/>
            <person name="Andreopoulos W."/>
            <person name="Barry K."/>
            <person name="Beard J."/>
            <person name="Benny G.L."/>
            <person name="Blankenship S."/>
            <person name="Bonito G."/>
            <person name="Cuomo C."/>
            <person name="Desiro A."/>
            <person name="Gervers K.A."/>
            <person name="Hundley H."/>
            <person name="Kuo A."/>
            <person name="LaButti K."/>
            <person name="Lang B.F."/>
            <person name="Lipzen A."/>
            <person name="O'Donnell K."/>
            <person name="Pangilinan J."/>
            <person name="Reynolds N."/>
            <person name="Sandor L."/>
            <person name="Smith M.E."/>
            <person name="Tsang A."/>
            <person name="Grigoriev I.V."/>
            <person name="Stajich J.E."/>
            <person name="Spatafora J.W."/>
        </authorList>
    </citation>
    <scope>NUCLEOTIDE SEQUENCE</scope>
    <source>
        <strain evidence="8">RSA 2281</strain>
    </source>
</reference>
<feature type="transmembrane region" description="Helical" evidence="6">
    <location>
        <begin position="217"/>
        <end position="239"/>
    </location>
</feature>
<feature type="transmembrane region" description="Helical" evidence="6">
    <location>
        <begin position="184"/>
        <end position="205"/>
    </location>
</feature>
<protein>
    <submittedName>
        <fullName evidence="8">Major facilitator superfamily domain-containing protein</fullName>
    </submittedName>
</protein>
<dbReference type="InterPro" id="IPR011701">
    <property type="entry name" value="MFS"/>
</dbReference>
<proteinExistence type="predicted"/>
<feature type="transmembrane region" description="Helical" evidence="6">
    <location>
        <begin position="124"/>
        <end position="142"/>
    </location>
</feature>
<dbReference type="Gene3D" id="1.20.1250.20">
    <property type="entry name" value="MFS general substrate transporter like domains"/>
    <property type="match status" value="2"/>
</dbReference>
<keyword evidence="9" id="KW-1185">Reference proteome</keyword>
<dbReference type="GO" id="GO:0016020">
    <property type="term" value="C:membrane"/>
    <property type="evidence" value="ECO:0007669"/>
    <property type="project" value="UniProtKB-SubCell"/>
</dbReference>
<dbReference type="InterPro" id="IPR020846">
    <property type="entry name" value="MFS_dom"/>
</dbReference>
<feature type="transmembrane region" description="Helical" evidence="6">
    <location>
        <begin position="292"/>
        <end position="312"/>
    </location>
</feature>
<dbReference type="PROSITE" id="PS50850">
    <property type="entry name" value="MFS"/>
    <property type="match status" value="1"/>
</dbReference>
<evidence type="ECO:0000259" key="7">
    <source>
        <dbReference type="PROSITE" id="PS50850"/>
    </source>
</evidence>
<feature type="transmembrane region" description="Helical" evidence="6">
    <location>
        <begin position="154"/>
        <end position="175"/>
    </location>
</feature>